<evidence type="ECO:0000256" key="1">
    <source>
        <dbReference type="ARBA" id="ARBA00022723"/>
    </source>
</evidence>
<proteinExistence type="predicted"/>
<dbReference type="InterPro" id="IPR000403">
    <property type="entry name" value="PI3/4_kinase_cat_dom"/>
</dbReference>
<reference evidence="7" key="2">
    <citation type="submission" date="2023-05" db="EMBL/GenBank/DDBJ databases">
        <authorList>
            <person name="Schelkunov M.I."/>
        </authorList>
    </citation>
    <scope>NUCLEOTIDE SEQUENCE</scope>
    <source>
        <strain evidence="7">Hsosn_3</strain>
        <tissue evidence="7">Leaf</tissue>
    </source>
</reference>
<organism evidence="7 8">
    <name type="scientific">Heracleum sosnowskyi</name>
    <dbReference type="NCBI Taxonomy" id="360622"/>
    <lineage>
        <taxon>Eukaryota</taxon>
        <taxon>Viridiplantae</taxon>
        <taxon>Streptophyta</taxon>
        <taxon>Embryophyta</taxon>
        <taxon>Tracheophyta</taxon>
        <taxon>Spermatophyta</taxon>
        <taxon>Magnoliopsida</taxon>
        <taxon>eudicotyledons</taxon>
        <taxon>Gunneridae</taxon>
        <taxon>Pentapetalae</taxon>
        <taxon>asterids</taxon>
        <taxon>campanulids</taxon>
        <taxon>Apiales</taxon>
        <taxon>Apiaceae</taxon>
        <taxon>Apioideae</taxon>
        <taxon>apioid superclade</taxon>
        <taxon>Tordylieae</taxon>
        <taxon>Tordyliinae</taxon>
        <taxon>Heracleum</taxon>
    </lineage>
</organism>
<dbReference type="InterPro" id="IPR038980">
    <property type="entry name" value="ATM_plant"/>
</dbReference>
<dbReference type="Gene3D" id="3.30.40.10">
    <property type="entry name" value="Zinc/RING finger domain, C3HC4 (zinc finger)"/>
    <property type="match status" value="1"/>
</dbReference>
<dbReference type="SMART" id="SM00146">
    <property type="entry name" value="PI3Kc"/>
    <property type="match status" value="1"/>
</dbReference>
<dbReference type="GO" id="GO:0008270">
    <property type="term" value="F:zinc ion binding"/>
    <property type="evidence" value="ECO:0007669"/>
    <property type="project" value="UniProtKB-KW"/>
</dbReference>
<dbReference type="InterPro" id="IPR013083">
    <property type="entry name" value="Znf_RING/FYVE/PHD"/>
</dbReference>
<comment type="caution">
    <text evidence="7">The sequence shown here is derived from an EMBL/GenBank/DDBJ whole genome shotgun (WGS) entry which is preliminary data.</text>
</comment>
<evidence type="ECO:0000256" key="2">
    <source>
        <dbReference type="ARBA" id="ARBA00022771"/>
    </source>
</evidence>
<keyword evidence="3" id="KW-0862">Zinc</keyword>
<dbReference type="GO" id="GO:0006974">
    <property type="term" value="P:DNA damage response"/>
    <property type="evidence" value="ECO:0007669"/>
    <property type="project" value="InterPro"/>
</dbReference>
<evidence type="ECO:0000259" key="5">
    <source>
        <dbReference type="PROSITE" id="PS50016"/>
    </source>
</evidence>
<dbReference type="InterPro" id="IPR011011">
    <property type="entry name" value="Znf_FYVE_PHD"/>
</dbReference>
<keyword evidence="8" id="KW-1185">Reference proteome</keyword>
<protein>
    <recommendedName>
        <fullName evidence="9">PHD-type domain-containing protein</fullName>
    </recommendedName>
</protein>
<dbReference type="InterPro" id="IPR019787">
    <property type="entry name" value="Znf_PHD-finger"/>
</dbReference>
<feature type="domain" description="PHD-type" evidence="5">
    <location>
        <begin position="254"/>
        <end position="304"/>
    </location>
</feature>
<dbReference type="GO" id="GO:0004674">
    <property type="term" value="F:protein serine/threonine kinase activity"/>
    <property type="evidence" value="ECO:0007669"/>
    <property type="project" value="InterPro"/>
</dbReference>
<accession>A0AAD8IEX5</accession>
<dbReference type="InterPro" id="IPR011009">
    <property type="entry name" value="Kinase-like_dom_sf"/>
</dbReference>
<dbReference type="InterPro" id="IPR026937">
    <property type="entry name" value="SBNO_Helicase_C_dom"/>
</dbReference>
<dbReference type="PROSITE" id="PS50290">
    <property type="entry name" value="PI3_4_KINASE_3"/>
    <property type="match status" value="1"/>
</dbReference>
<dbReference type="AlphaFoldDB" id="A0AAD8IEX5"/>
<keyword evidence="1" id="KW-0479">Metal-binding</keyword>
<feature type="domain" description="PI3K/PI4K catalytic" evidence="6">
    <location>
        <begin position="1"/>
        <end position="198"/>
    </location>
</feature>
<dbReference type="SMART" id="SM00249">
    <property type="entry name" value="PHD"/>
    <property type="match status" value="1"/>
</dbReference>
<evidence type="ECO:0000256" key="3">
    <source>
        <dbReference type="ARBA" id="ARBA00022833"/>
    </source>
</evidence>
<dbReference type="SUPFAM" id="SSF57903">
    <property type="entry name" value="FYVE/PHD zinc finger"/>
    <property type="match status" value="1"/>
</dbReference>
<reference evidence="7" key="1">
    <citation type="submission" date="2023-02" db="EMBL/GenBank/DDBJ databases">
        <title>Genome of toxic invasive species Heracleum sosnowskyi carries increased number of genes despite the absence of recent whole-genome duplications.</title>
        <authorList>
            <person name="Schelkunov M."/>
            <person name="Shtratnikova V."/>
            <person name="Makarenko M."/>
            <person name="Klepikova A."/>
            <person name="Omelchenko D."/>
            <person name="Novikova G."/>
            <person name="Obukhova E."/>
            <person name="Bogdanov V."/>
            <person name="Penin A."/>
            <person name="Logacheva M."/>
        </authorList>
    </citation>
    <scope>NUCLEOTIDE SEQUENCE</scope>
    <source>
        <strain evidence="7">Hsosn_3</strain>
        <tissue evidence="7">Leaf</tissue>
    </source>
</reference>
<dbReference type="SUPFAM" id="SSF56112">
    <property type="entry name" value="Protein kinase-like (PK-like)"/>
    <property type="match status" value="1"/>
</dbReference>
<dbReference type="PANTHER" id="PTHR37079">
    <property type="entry name" value="SERINE/THREONINE-PROTEIN KINASE ATM"/>
    <property type="match status" value="1"/>
</dbReference>
<dbReference type="Pfam" id="PF00628">
    <property type="entry name" value="PHD"/>
    <property type="match status" value="1"/>
</dbReference>
<keyword evidence="2 4" id="KW-0863">Zinc-finger</keyword>
<evidence type="ECO:0000259" key="6">
    <source>
        <dbReference type="PROSITE" id="PS50290"/>
    </source>
</evidence>
<dbReference type="Pfam" id="PF13871">
    <property type="entry name" value="Helicase_C_4"/>
    <property type="match status" value="1"/>
</dbReference>
<dbReference type="PROSITE" id="PS50016">
    <property type="entry name" value="ZF_PHD_2"/>
    <property type="match status" value="1"/>
</dbReference>
<dbReference type="InterPro" id="IPR036940">
    <property type="entry name" value="PI3/4_kinase_cat_sf"/>
</dbReference>
<sequence>MYEFYIDIFVQENDKGIAFQEVCKNFRPVVHYFFLERFLHASAWFEKRVAYTRSVEASSMVGYIVGPGDRHSMNILIDQATAHIDLGVAFEQGLMLKTTERVPFRLTRDIVDGMGITGVEGVFRRCCEETLSVMRTKKEALLTIPSLKYIFMHDPLYKWALSPLKALQRQKGIKLVDFISGPRELLLKKIIHCLEHLNLCQVDGVKELNRKRPSATAGVSFKGRARKFVKYQEESDTESEIDSEPEPADSDDEFQICQICNSEVERKKLLQCSCCKQLMHPACSVLPVTGSVSADWSCISCKEKPEEYLQLRRVYLAQKPERNDVTMEMVNINEKQSFMDGEKGGRVTIELPWSADLALQQFGRTHRSNHASAPEYRLLFGNLGGERRFASIIAKRLESLGALTQGDSRAGPSLRAYNYESPYAKRAIAELYNGIVIQSSLLVVPPGCSLEKPNTIEDFIVKGKAALVSVGLVKDDTNVGRILSA</sequence>
<dbReference type="Pfam" id="PF00454">
    <property type="entry name" value="PI3_PI4_kinase"/>
    <property type="match status" value="1"/>
</dbReference>
<dbReference type="Proteomes" id="UP001237642">
    <property type="component" value="Unassembled WGS sequence"/>
</dbReference>
<dbReference type="Gene3D" id="1.10.1070.11">
    <property type="entry name" value="Phosphatidylinositol 3-/4-kinase, catalytic domain"/>
    <property type="match status" value="1"/>
</dbReference>
<evidence type="ECO:0000313" key="8">
    <source>
        <dbReference type="Proteomes" id="UP001237642"/>
    </source>
</evidence>
<evidence type="ECO:0000256" key="4">
    <source>
        <dbReference type="PROSITE-ProRule" id="PRU00146"/>
    </source>
</evidence>
<name>A0AAD8IEX5_9APIA</name>
<dbReference type="EMBL" id="JAUIZM010000005">
    <property type="protein sequence ID" value="KAK1384231.1"/>
    <property type="molecule type" value="Genomic_DNA"/>
</dbReference>
<dbReference type="PANTHER" id="PTHR37079:SF4">
    <property type="entry name" value="SERINE_THREONINE-PROTEIN KINASE ATM"/>
    <property type="match status" value="1"/>
</dbReference>
<evidence type="ECO:0000313" key="7">
    <source>
        <dbReference type="EMBL" id="KAK1384231.1"/>
    </source>
</evidence>
<gene>
    <name evidence="7" type="ORF">POM88_021966</name>
</gene>
<evidence type="ECO:0008006" key="9">
    <source>
        <dbReference type="Google" id="ProtNLM"/>
    </source>
</evidence>
<dbReference type="InterPro" id="IPR001965">
    <property type="entry name" value="Znf_PHD"/>
</dbReference>